<organism evidence="1">
    <name type="scientific">marine sediment metagenome</name>
    <dbReference type="NCBI Taxonomy" id="412755"/>
    <lineage>
        <taxon>unclassified sequences</taxon>
        <taxon>metagenomes</taxon>
        <taxon>ecological metagenomes</taxon>
    </lineage>
</organism>
<proteinExistence type="predicted"/>
<name>X1KMW0_9ZZZZ</name>
<reference evidence="1" key="1">
    <citation type="journal article" date="2014" name="Front. Microbiol.">
        <title>High frequency of phylogenetically diverse reductive dehalogenase-homologous genes in deep subseafloor sedimentary metagenomes.</title>
        <authorList>
            <person name="Kawai M."/>
            <person name="Futagami T."/>
            <person name="Toyoda A."/>
            <person name="Takaki Y."/>
            <person name="Nishi S."/>
            <person name="Hori S."/>
            <person name="Arai W."/>
            <person name="Tsubouchi T."/>
            <person name="Morono Y."/>
            <person name="Uchiyama I."/>
            <person name="Ito T."/>
            <person name="Fujiyama A."/>
            <person name="Inagaki F."/>
            <person name="Takami H."/>
        </authorList>
    </citation>
    <scope>NUCLEOTIDE SEQUENCE</scope>
    <source>
        <strain evidence="1">Expedition CK06-06</strain>
    </source>
</reference>
<gene>
    <name evidence="1" type="ORF">S06H3_08349</name>
</gene>
<sequence>MVLFEIAGLSPEEAETLLGKPGRLEIFFEGELLLRGEDIVSVYAPGPSTEKEQTADLPFRLTDDGAARFSAAAAGKANYPTVIYVDRPTGAIVVFDDEILGELPPSLEYNPDEKMFKGTTVEGMEYFLHVSAIGTAKDELSPQAQQFLEEQAGLKLKVLLVGDFSLNIIENFSVFYTVKPISRLEEESAEEWVERACGVKSVVTISPDLAADL</sequence>
<accession>X1KMW0</accession>
<dbReference type="EMBL" id="BARV01003509">
    <property type="protein sequence ID" value="GAI07998.1"/>
    <property type="molecule type" value="Genomic_DNA"/>
</dbReference>
<dbReference type="AlphaFoldDB" id="X1KMW0"/>
<feature type="non-terminal residue" evidence="1">
    <location>
        <position position="213"/>
    </location>
</feature>
<comment type="caution">
    <text evidence="1">The sequence shown here is derived from an EMBL/GenBank/DDBJ whole genome shotgun (WGS) entry which is preliminary data.</text>
</comment>
<protein>
    <submittedName>
        <fullName evidence="1">Uncharacterized protein</fullName>
    </submittedName>
</protein>
<evidence type="ECO:0000313" key="1">
    <source>
        <dbReference type="EMBL" id="GAI07998.1"/>
    </source>
</evidence>